<feature type="transmembrane region" description="Helical" evidence="2">
    <location>
        <begin position="467"/>
        <end position="489"/>
    </location>
</feature>
<dbReference type="Pfam" id="PF07690">
    <property type="entry name" value="MFS_1"/>
    <property type="match status" value="1"/>
</dbReference>
<dbReference type="OrthoDB" id="6509908at2759"/>
<dbReference type="InterPro" id="IPR011701">
    <property type="entry name" value="MFS"/>
</dbReference>
<dbReference type="InterPro" id="IPR050327">
    <property type="entry name" value="Proton-linked_MCT"/>
</dbReference>
<accession>A0A504YYS6</accession>
<evidence type="ECO:0000313" key="3">
    <source>
        <dbReference type="EMBL" id="TPP63287.1"/>
    </source>
</evidence>
<feature type="region of interest" description="Disordered" evidence="1">
    <location>
        <begin position="569"/>
        <end position="617"/>
    </location>
</feature>
<feature type="transmembrane region" description="Helical" evidence="2">
    <location>
        <begin position="79"/>
        <end position="97"/>
    </location>
</feature>
<feature type="region of interest" description="Disordered" evidence="1">
    <location>
        <begin position="193"/>
        <end position="214"/>
    </location>
</feature>
<feature type="transmembrane region" description="Helical" evidence="2">
    <location>
        <begin position="134"/>
        <end position="157"/>
    </location>
</feature>
<organism evidence="3 4">
    <name type="scientific">Fasciola gigantica</name>
    <name type="common">Giant liver fluke</name>
    <dbReference type="NCBI Taxonomy" id="46835"/>
    <lineage>
        <taxon>Eukaryota</taxon>
        <taxon>Metazoa</taxon>
        <taxon>Spiralia</taxon>
        <taxon>Lophotrochozoa</taxon>
        <taxon>Platyhelminthes</taxon>
        <taxon>Trematoda</taxon>
        <taxon>Digenea</taxon>
        <taxon>Plagiorchiida</taxon>
        <taxon>Echinostomata</taxon>
        <taxon>Echinostomatoidea</taxon>
        <taxon>Fasciolidae</taxon>
        <taxon>Fasciola</taxon>
    </lineage>
</organism>
<dbReference type="GO" id="GO:0022857">
    <property type="term" value="F:transmembrane transporter activity"/>
    <property type="evidence" value="ECO:0007669"/>
    <property type="project" value="InterPro"/>
</dbReference>
<dbReference type="AlphaFoldDB" id="A0A504YYS6"/>
<evidence type="ECO:0000313" key="4">
    <source>
        <dbReference type="Proteomes" id="UP000316759"/>
    </source>
</evidence>
<sequence>MSTVYVDSPSAWFTVAGGFVANFLLGGLAKSYGLVMEAFQEEFQSGTAYLLLAGGLIYTLMYCLSLVNHYLSLRYGSRPIVLVGAIGSCVSLLVAAYSPNIALWVVAIGLGVGASLSCIYFTVFSVIGQCFRRYLGLANGISVAGVSVGQMAFPSLITYLNQTYGTRGGTVVMSAICLHLLITAALLPRHIVDPDAPPPSSEKKAAAKLGQNRRQRRRFKLRRKLREKSVNSQDREVVELTANSTLVSLDAVDLLGNGGSAFGGADKTTSLLELDGKALTTAMGDVPADKSNATEVLSQNGSVCRGSVRSFGTRHARSLSHALLAVYILAKIFGDIGDVSVSFIAPTHGTKLGLNGVTVSRAIAIGGGVDLVSRLGVGWLTDRPGCVGRRGLLLAITWIVEGLNTLAFTELYRLKPIDAQIQETPTALIVGYFICFGIHGVCSGTAMTQMVVVLADWVGSARLPHSLALTMLVLGLLISPGQFAIGYLADVAMNYVWPLRLCFFILIIAGFLLLMEFPVRWFYSRAAHRHYSAVSAINSLRLISEKPAMNGIHTASDCWQVVDSDSAENEEYEGGKHNEAVLGVDDNDDDISDDGDDGNGAHSSGALHSTETHQIQSGVSPVPANLALIDAVPSPAALFVCAQQRSDDWNDSEGV</sequence>
<feature type="compositionally biased region" description="Acidic residues" evidence="1">
    <location>
        <begin position="585"/>
        <end position="597"/>
    </location>
</feature>
<feature type="transmembrane region" description="Helical" evidence="2">
    <location>
        <begin position="169"/>
        <end position="187"/>
    </location>
</feature>
<keyword evidence="2" id="KW-0812">Transmembrane</keyword>
<dbReference type="PANTHER" id="PTHR11360">
    <property type="entry name" value="MONOCARBOXYLATE TRANSPORTER"/>
    <property type="match status" value="1"/>
</dbReference>
<dbReference type="PANTHER" id="PTHR11360:SF284">
    <property type="entry name" value="EG:103B4.3 PROTEIN-RELATED"/>
    <property type="match status" value="1"/>
</dbReference>
<reference evidence="3 4" key="1">
    <citation type="submission" date="2019-04" db="EMBL/GenBank/DDBJ databases">
        <title>Annotation for the trematode Fasciola gigantica.</title>
        <authorList>
            <person name="Choi Y.-J."/>
        </authorList>
    </citation>
    <scope>NUCLEOTIDE SEQUENCE [LARGE SCALE GENOMIC DNA]</scope>
    <source>
        <strain evidence="3">Uganda_cow_1</strain>
    </source>
</reference>
<keyword evidence="2" id="KW-0472">Membrane</keyword>
<dbReference type="InterPro" id="IPR036259">
    <property type="entry name" value="MFS_trans_sf"/>
</dbReference>
<comment type="caution">
    <text evidence="3">The sequence shown here is derived from an EMBL/GenBank/DDBJ whole genome shotgun (WGS) entry which is preliminary data.</text>
</comment>
<evidence type="ECO:0000256" key="2">
    <source>
        <dbReference type="SAM" id="Phobius"/>
    </source>
</evidence>
<evidence type="ECO:0000256" key="1">
    <source>
        <dbReference type="SAM" id="MobiDB-lite"/>
    </source>
</evidence>
<dbReference type="Proteomes" id="UP000316759">
    <property type="component" value="Unassembled WGS sequence"/>
</dbReference>
<gene>
    <name evidence="3" type="ORF">FGIG_03357</name>
</gene>
<feature type="transmembrane region" description="Helical" evidence="2">
    <location>
        <begin position="495"/>
        <end position="515"/>
    </location>
</feature>
<feature type="transmembrane region" description="Helical" evidence="2">
    <location>
        <begin position="103"/>
        <end position="127"/>
    </location>
</feature>
<dbReference type="EMBL" id="SUNJ01005847">
    <property type="protein sequence ID" value="TPP63287.1"/>
    <property type="molecule type" value="Genomic_DNA"/>
</dbReference>
<proteinExistence type="predicted"/>
<protein>
    <submittedName>
        <fullName evidence="3">Monocarboxylate transporter 2</fullName>
    </submittedName>
</protein>
<keyword evidence="4" id="KW-1185">Reference proteome</keyword>
<feature type="transmembrane region" description="Helical" evidence="2">
    <location>
        <begin position="429"/>
        <end position="455"/>
    </location>
</feature>
<feature type="compositionally biased region" description="Polar residues" evidence="1">
    <location>
        <begin position="606"/>
        <end position="617"/>
    </location>
</feature>
<feature type="transmembrane region" description="Helical" evidence="2">
    <location>
        <begin position="49"/>
        <end position="67"/>
    </location>
</feature>
<keyword evidence="2" id="KW-1133">Transmembrane helix</keyword>
<name>A0A504YYS6_FASGI</name>
<dbReference type="SUPFAM" id="SSF103473">
    <property type="entry name" value="MFS general substrate transporter"/>
    <property type="match status" value="1"/>
</dbReference>
<feature type="transmembrane region" description="Helical" evidence="2">
    <location>
        <begin position="12"/>
        <end position="29"/>
    </location>
</feature>
<dbReference type="Gene3D" id="1.20.1250.20">
    <property type="entry name" value="MFS general substrate transporter like domains"/>
    <property type="match status" value="2"/>
</dbReference>